<comment type="caution">
    <text evidence="2">The sequence shown here is derived from an EMBL/GenBank/DDBJ whole genome shotgun (WGS) entry which is preliminary data.</text>
</comment>
<accession>A0A8H7W4W8</accession>
<protein>
    <recommendedName>
        <fullName evidence="4">Fucose-specific lectin</fullName>
    </recommendedName>
</protein>
<keyword evidence="3" id="KW-1185">Reference proteome</keyword>
<keyword evidence="1" id="KW-0472">Membrane</keyword>
<organism evidence="2 3">
    <name type="scientific">Cadophora malorum</name>
    <dbReference type="NCBI Taxonomy" id="108018"/>
    <lineage>
        <taxon>Eukaryota</taxon>
        <taxon>Fungi</taxon>
        <taxon>Dikarya</taxon>
        <taxon>Ascomycota</taxon>
        <taxon>Pezizomycotina</taxon>
        <taxon>Leotiomycetes</taxon>
        <taxon>Helotiales</taxon>
        <taxon>Ploettnerulaceae</taxon>
        <taxon>Cadophora</taxon>
    </lineage>
</organism>
<keyword evidence="1" id="KW-1133">Transmembrane helix</keyword>
<evidence type="ECO:0000256" key="1">
    <source>
        <dbReference type="SAM" id="Phobius"/>
    </source>
</evidence>
<sequence length="487" mass="52479">MDDRFSIACFYNLKPAHQVQVNQTRPYSNSPVSPLQTPVDGQRNMAAAFSPVEQNVYSDEKIVMVGPMGTGMEVVEPNRRPSHAPEVVLAAAPIPPHAPPGYADTELPSRPEPKPFWKRHMLWIVAILGLGILVIGVVVGVIGHMENKSTRTSNSQVSVVKAITNNTMNSVASSGLFLNDGTTWNTHVIWQNSTGGLNLQISLDGQTFQPEQPVKLSIQPKIGSPLSATTEVDSTTGVVMLNIFYVSGVNNITMSAVTCSPNSDKCNTIANCYLPTQIAPSNFTGLAAVNVNKAQDWRVYYHDEDGYISELQGDNSGFNLGKPIGGSGLNASSIAAVNVNSTTNNINIFYVDGLTRALFKMQFTADAWTKPSIVSADLIASWNPRSGLGAAYTETQDQLHVYYTGLDAGIYEFLGSGASQTTNTSWAAQPGHNHLWAAADFVGAPITAVGWEDQARFYQVKEGDLAEGSLSNTTWTEAFIDNNGRTS</sequence>
<dbReference type="EMBL" id="JAFJYH010000158">
    <property type="protein sequence ID" value="KAG4417310.1"/>
    <property type="molecule type" value="Genomic_DNA"/>
</dbReference>
<evidence type="ECO:0008006" key="4">
    <source>
        <dbReference type="Google" id="ProtNLM"/>
    </source>
</evidence>
<dbReference type="OrthoDB" id="4696326at2759"/>
<feature type="transmembrane region" description="Helical" evidence="1">
    <location>
        <begin position="122"/>
        <end position="145"/>
    </location>
</feature>
<dbReference type="Gene3D" id="2.120.10.70">
    <property type="entry name" value="Fucose-specific lectin"/>
    <property type="match status" value="2"/>
</dbReference>
<name>A0A8H7W4W8_9HELO</name>
<dbReference type="SUPFAM" id="SSF89372">
    <property type="entry name" value="Fucose-specific lectin"/>
    <property type="match status" value="1"/>
</dbReference>
<evidence type="ECO:0000313" key="2">
    <source>
        <dbReference type="EMBL" id="KAG4417310.1"/>
    </source>
</evidence>
<gene>
    <name evidence="2" type="ORF">IFR04_009525</name>
</gene>
<proteinExistence type="predicted"/>
<keyword evidence="1" id="KW-0812">Transmembrane</keyword>
<dbReference type="Proteomes" id="UP000664132">
    <property type="component" value="Unassembled WGS sequence"/>
</dbReference>
<dbReference type="AlphaFoldDB" id="A0A8H7W4W8"/>
<reference evidence="2" key="1">
    <citation type="submission" date="2021-02" db="EMBL/GenBank/DDBJ databases">
        <title>Genome sequence Cadophora malorum strain M34.</title>
        <authorList>
            <person name="Stefanovic E."/>
            <person name="Vu D."/>
            <person name="Scully C."/>
            <person name="Dijksterhuis J."/>
            <person name="Roader J."/>
            <person name="Houbraken J."/>
        </authorList>
    </citation>
    <scope>NUCLEOTIDE SEQUENCE</scope>
    <source>
        <strain evidence="2">M34</strain>
    </source>
</reference>
<evidence type="ECO:0000313" key="3">
    <source>
        <dbReference type="Proteomes" id="UP000664132"/>
    </source>
</evidence>